<organism evidence="5 6">
    <name type="scientific">Legionella beliardensis</name>
    <dbReference type="NCBI Taxonomy" id="91822"/>
    <lineage>
        <taxon>Bacteria</taxon>
        <taxon>Pseudomonadati</taxon>
        <taxon>Pseudomonadota</taxon>
        <taxon>Gammaproteobacteria</taxon>
        <taxon>Legionellales</taxon>
        <taxon>Legionellaceae</taxon>
        <taxon>Legionella</taxon>
    </lineage>
</organism>
<dbReference type="PANTHER" id="PTHR16263:SF4">
    <property type="entry name" value="TETRATRICOPEPTIDE REPEAT PROTEIN 38"/>
    <property type="match status" value="1"/>
</dbReference>
<dbReference type="OrthoDB" id="9815900at2"/>
<proteinExistence type="inferred from homology"/>
<keyword evidence="3" id="KW-0677">Repeat</keyword>
<dbReference type="InterPro" id="IPR011990">
    <property type="entry name" value="TPR-like_helical_dom_sf"/>
</dbReference>
<keyword evidence="6" id="KW-1185">Reference proteome</keyword>
<comment type="similarity">
    <text evidence="1">Belongs to the TTC38 family.</text>
</comment>
<protein>
    <recommendedName>
        <fullName evidence="2">Tetratricopeptide repeat protein 38</fullName>
    </recommendedName>
</protein>
<evidence type="ECO:0000313" key="5">
    <source>
        <dbReference type="EMBL" id="STX27502.1"/>
    </source>
</evidence>
<keyword evidence="4" id="KW-0802">TPR repeat</keyword>
<evidence type="ECO:0000256" key="2">
    <source>
        <dbReference type="ARBA" id="ARBA00019992"/>
    </source>
</evidence>
<evidence type="ECO:0000313" key="6">
    <source>
        <dbReference type="Proteomes" id="UP000254968"/>
    </source>
</evidence>
<dbReference type="Proteomes" id="UP000254968">
    <property type="component" value="Unassembled WGS sequence"/>
</dbReference>
<name>A0A378HXF3_9GAMM</name>
<evidence type="ECO:0000256" key="1">
    <source>
        <dbReference type="ARBA" id="ARBA00005857"/>
    </source>
</evidence>
<accession>A0A378HXF3</accession>
<dbReference type="SUPFAM" id="SSF48452">
    <property type="entry name" value="TPR-like"/>
    <property type="match status" value="1"/>
</dbReference>
<dbReference type="PANTHER" id="PTHR16263">
    <property type="entry name" value="TETRATRICOPEPTIDE REPEAT PROTEIN 38"/>
    <property type="match status" value="1"/>
</dbReference>
<dbReference type="InterPro" id="IPR033891">
    <property type="entry name" value="TTC38"/>
</dbReference>
<dbReference type="RefSeq" id="WP_115301312.1">
    <property type="nucleotide sequence ID" value="NZ_CAAAHO010000003.1"/>
</dbReference>
<dbReference type="Gene3D" id="1.25.40.10">
    <property type="entry name" value="Tetratricopeptide repeat domain"/>
    <property type="match status" value="1"/>
</dbReference>
<dbReference type="EMBL" id="UGNV01000001">
    <property type="protein sequence ID" value="STX27502.1"/>
    <property type="molecule type" value="Genomic_DNA"/>
</dbReference>
<evidence type="ECO:0000256" key="4">
    <source>
        <dbReference type="ARBA" id="ARBA00022803"/>
    </source>
</evidence>
<evidence type="ECO:0000256" key="3">
    <source>
        <dbReference type="ARBA" id="ARBA00022737"/>
    </source>
</evidence>
<reference evidence="5 6" key="1">
    <citation type="submission" date="2018-06" db="EMBL/GenBank/DDBJ databases">
        <authorList>
            <consortium name="Pathogen Informatics"/>
            <person name="Doyle S."/>
        </authorList>
    </citation>
    <scope>NUCLEOTIDE SEQUENCE [LARGE SCALE GENOMIC DNA]</scope>
    <source>
        <strain evidence="5 6">NCTC13315</strain>
    </source>
</reference>
<sequence length="435" mass="49949">MKTQRDLVVTTDSQQVIDSINHFYDEMLNSGNNAISILQAANNEPDNLLLQTYAAAFYLYAQEDAATTLAIELLQHAEKALRTSNLREKLTFYAVYAWAHLDYECAITLFTSILELFPQDILALKFAEWLFYCTGQSYQNKYFLALCEKCVRQNQHDPAFLASYSFAHELCGHYSEAKTIANQALKITKEAVPWAHHTLAHAYLLENDIQGGIDCLQRLVSSWNDVLPLLRGHNTWHLALFYVANRNEKAVLNLFPKIFGTMPDTVLEQLDAISLLWRMDLAGLPQDHYFTKIIPYLGLHPMEHYIAFNNAHFIYCLTRAGHTDLAEESLQAMAHYAASLTSPYKQYLWQTLALPLCQGINAFAQGQYQRACDLMEPVIENCFQLGGSDAQNEIYTQTFLCSLLKTNQKEKANKFFQSYLNHYRHTPLARYWFDE</sequence>
<dbReference type="AlphaFoldDB" id="A0A378HXF3"/>
<gene>
    <name evidence="5" type="ORF">NCTC13315_00005</name>
</gene>